<sequence>MREQVSKTRLPVHEGDLPAGMHPEPGDSAGREVWTGHSGDDEAVIIRTTVLDTRAPEEEYGAVRQLRNGRITGIDVARGLALLGMIAVHTLGSWNDLLDRPTVVWTVAAGNAAALFAVLAGVGITLSTGGRAGLARERRRRTRLHLAVRALLILLIGVGANSLIDPPVFNILPYYALLFLLAVPFLAVRKRVLFLWAGVVAVVGPLLQYYVRAAEPYERLLSPQPVDLVAQPLDVLGTWLFTGTYPVSTWLAFLLVGMAIGRMPLDRIRLQGGLLGYGTLLALLGWTLSRLLVLYLGGYEGMLYSEEPVTQQFIDRLLREGPDPDLPTSSLWWLSVAAPHTNTTFALMLSGGVAVAVFGGALLTCRAVPRLLHPLAAAGSMTLTLYLAHLAFLHFYPFEDRPWTALLIQVAAVLVIPVLWRLFFRRGPLEWVVSTLSRLTVAPIKVREPEDTGRHRS</sequence>
<dbReference type="OrthoDB" id="4966979at2"/>
<feature type="domain" description="Heparan-alpha-glucosaminide N-acetyltransferase catalytic" evidence="3">
    <location>
        <begin position="70"/>
        <end position="267"/>
    </location>
</feature>
<feature type="transmembrane region" description="Helical" evidence="2">
    <location>
        <begin position="103"/>
        <end position="126"/>
    </location>
</feature>
<keyword evidence="2" id="KW-1133">Transmembrane helix</keyword>
<evidence type="ECO:0000313" key="5">
    <source>
        <dbReference type="Proteomes" id="UP000274907"/>
    </source>
</evidence>
<feature type="transmembrane region" description="Helical" evidence="2">
    <location>
        <begin position="71"/>
        <end position="91"/>
    </location>
</feature>
<organism evidence="4 5">
    <name type="scientific">Corynebacterium hylobatis</name>
    <dbReference type="NCBI Taxonomy" id="1859290"/>
    <lineage>
        <taxon>Bacteria</taxon>
        <taxon>Bacillati</taxon>
        <taxon>Actinomycetota</taxon>
        <taxon>Actinomycetes</taxon>
        <taxon>Mycobacteriales</taxon>
        <taxon>Corynebacteriaceae</taxon>
        <taxon>Corynebacterium</taxon>
    </lineage>
</organism>
<accession>A0A430HZW6</accession>
<evidence type="ECO:0000313" key="4">
    <source>
        <dbReference type="EMBL" id="RSZ64467.1"/>
    </source>
</evidence>
<dbReference type="PANTHER" id="PTHR30590:SF3">
    <property type="entry name" value="HYPOTHETICAL MEMBRANE SPANNING PROTEIN"/>
    <property type="match status" value="1"/>
</dbReference>
<proteinExistence type="predicted"/>
<keyword evidence="2" id="KW-0472">Membrane</keyword>
<dbReference type="AlphaFoldDB" id="A0A430HZW6"/>
<evidence type="ECO:0000256" key="1">
    <source>
        <dbReference type="SAM" id="MobiDB-lite"/>
    </source>
</evidence>
<gene>
    <name evidence="4" type="ORF">EAH68_05630</name>
</gene>
<feature type="compositionally biased region" description="Basic and acidic residues" evidence="1">
    <location>
        <begin position="1"/>
        <end position="16"/>
    </location>
</feature>
<dbReference type="PANTHER" id="PTHR30590">
    <property type="entry name" value="INNER MEMBRANE PROTEIN"/>
    <property type="match status" value="1"/>
</dbReference>
<name>A0A430HZW6_9CORY</name>
<feature type="region of interest" description="Disordered" evidence="1">
    <location>
        <begin position="1"/>
        <end position="28"/>
    </location>
</feature>
<feature type="transmembrane region" description="Helical" evidence="2">
    <location>
        <begin position="375"/>
        <end position="396"/>
    </location>
</feature>
<evidence type="ECO:0000256" key="2">
    <source>
        <dbReference type="SAM" id="Phobius"/>
    </source>
</evidence>
<dbReference type="InterPro" id="IPR052529">
    <property type="entry name" value="Bact_Transport_Assoc"/>
</dbReference>
<dbReference type="Proteomes" id="UP000274907">
    <property type="component" value="Unassembled WGS sequence"/>
</dbReference>
<dbReference type="InterPro" id="IPR012429">
    <property type="entry name" value="HGSNAT_cat"/>
</dbReference>
<protein>
    <submittedName>
        <fullName evidence="4">DUF1624 domain-containing protein</fullName>
    </submittedName>
</protein>
<feature type="transmembrane region" description="Helical" evidence="2">
    <location>
        <begin position="193"/>
        <end position="211"/>
    </location>
</feature>
<keyword evidence="2" id="KW-0812">Transmembrane</keyword>
<reference evidence="4 5" key="1">
    <citation type="submission" date="2018-12" db="EMBL/GenBank/DDBJ databases">
        <title>YIM 101343 draft genome.</title>
        <authorList>
            <person name="Chen X."/>
        </authorList>
    </citation>
    <scope>NUCLEOTIDE SEQUENCE [LARGE SCALE GENOMIC DNA]</scope>
    <source>
        <strain evidence="4 5">YIM 101343</strain>
    </source>
</reference>
<dbReference type="Pfam" id="PF07786">
    <property type="entry name" value="HGSNAT_cat"/>
    <property type="match status" value="1"/>
</dbReference>
<feature type="transmembrane region" description="Helical" evidence="2">
    <location>
        <begin position="402"/>
        <end position="424"/>
    </location>
</feature>
<feature type="transmembrane region" description="Helical" evidence="2">
    <location>
        <begin position="239"/>
        <end position="261"/>
    </location>
</feature>
<feature type="transmembrane region" description="Helical" evidence="2">
    <location>
        <begin position="343"/>
        <end position="363"/>
    </location>
</feature>
<comment type="caution">
    <text evidence="4">The sequence shown here is derived from an EMBL/GenBank/DDBJ whole genome shotgun (WGS) entry which is preliminary data.</text>
</comment>
<keyword evidence="5" id="KW-1185">Reference proteome</keyword>
<feature type="transmembrane region" description="Helical" evidence="2">
    <location>
        <begin position="146"/>
        <end position="164"/>
    </location>
</feature>
<feature type="transmembrane region" description="Helical" evidence="2">
    <location>
        <begin position="273"/>
        <end position="296"/>
    </location>
</feature>
<feature type="transmembrane region" description="Helical" evidence="2">
    <location>
        <begin position="170"/>
        <end position="188"/>
    </location>
</feature>
<dbReference type="EMBL" id="RXHJ01000005">
    <property type="protein sequence ID" value="RSZ64467.1"/>
    <property type="molecule type" value="Genomic_DNA"/>
</dbReference>
<evidence type="ECO:0000259" key="3">
    <source>
        <dbReference type="Pfam" id="PF07786"/>
    </source>
</evidence>